<accession>A0ABR2AJQ3</accession>
<dbReference type="Proteomes" id="UP001472677">
    <property type="component" value="Unassembled WGS sequence"/>
</dbReference>
<dbReference type="InterPro" id="IPR005630">
    <property type="entry name" value="Terpene_synthase_metal-bd"/>
</dbReference>
<keyword evidence="2" id="KW-1185">Reference proteome</keyword>
<evidence type="ECO:0000313" key="1">
    <source>
        <dbReference type="EMBL" id="KAK8493661.1"/>
    </source>
</evidence>
<dbReference type="PANTHER" id="PTHR31225">
    <property type="entry name" value="OS04G0344100 PROTEIN-RELATED"/>
    <property type="match status" value="1"/>
</dbReference>
<dbReference type="InterPro" id="IPR050148">
    <property type="entry name" value="Terpene_synthase-like"/>
</dbReference>
<reference evidence="1 2" key="1">
    <citation type="journal article" date="2024" name="G3 (Bethesda)">
        <title>Genome assembly of Hibiscus sabdariffa L. provides insights into metabolisms of medicinal natural products.</title>
        <authorList>
            <person name="Kim T."/>
        </authorList>
    </citation>
    <scope>NUCLEOTIDE SEQUENCE [LARGE SCALE GENOMIC DNA]</scope>
    <source>
        <strain evidence="1">TK-2024</strain>
        <tissue evidence="1">Old leaves</tissue>
    </source>
</reference>
<dbReference type="Gene3D" id="1.10.600.10">
    <property type="entry name" value="Farnesyl Diphosphate Synthase"/>
    <property type="match status" value="1"/>
</dbReference>
<dbReference type="PANTHER" id="PTHR31225:SF93">
    <property type="entry name" value="ALPHA-HUMULENE_(-)-(E)-BETA-CARYOPHYLLENE SYNTHASE"/>
    <property type="match status" value="1"/>
</dbReference>
<protein>
    <submittedName>
        <fullName evidence="1">Uncharacterized protein</fullName>
    </submittedName>
</protein>
<proteinExistence type="predicted"/>
<name>A0ABR2AJQ3_9ROSI</name>
<organism evidence="1 2">
    <name type="scientific">Hibiscus sabdariffa</name>
    <name type="common">roselle</name>
    <dbReference type="NCBI Taxonomy" id="183260"/>
    <lineage>
        <taxon>Eukaryota</taxon>
        <taxon>Viridiplantae</taxon>
        <taxon>Streptophyta</taxon>
        <taxon>Embryophyta</taxon>
        <taxon>Tracheophyta</taxon>
        <taxon>Spermatophyta</taxon>
        <taxon>Magnoliopsida</taxon>
        <taxon>eudicotyledons</taxon>
        <taxon>Gunneridae</taxon>
        <taxon>Pentapetalae</taxon>
        <taxon>rosids</taxon>
        <taxon>malvids</taxon>
        <taxon>Malvales</taxon>
        <taxon>Malvaceae</taxon>
        <taxon>Malvoideae</taxon>
        <taxon>Hibiscus</taxon>
    </lineage>
</organism>
<dbReference type="SUPFAM" id="SSF48576">
    <property type="entry name" value="Terpenoid synthases"/>
    <property type="match status" value="1"/>
</dbReference>
<dbReference type="InterPro" id="IPR008949">
    <property type="entry name" value="Isoprenoid_synthase_dom_sf"/>
</dbReference>
<comment type="caution">
    <text evidence="1">The sequence shown here is derived from an EMBL/GenBank/DDBJ whole genome shotgun (WGS) entry which is preliminary data.</text>
</comment>
<gene>
    <name evidence="1" type="ORF">V6N12_000646</name>
</gene>
<sequence length="149" mass="17075">MITAGGNVTMAQVLIGIEEADENEYQRLINSDDIIYKTINFISRLYNEIMTNELEEKRGLLTGTSCYMKQYGVTRQEATEALQEMIEVGWKDLNQGFLRPTPIPREIVTRVANFRRLCDTAYMKNDGYTMPETSLKDVITKMLVLPIPL</sequence>
<dbReference type="Pfam" id="PF03936">
    <property type="entry name" value="Terpene_synth_C"/>
    <property type="match status" value="1"/>
</dbReference>
<evidence type="ECO:0000313" key="2">
    <source>
        <dbReference type="Proteomes" id="UP001472677"/>
    </source>
</evidence>
<dbReference type="EMBL" id="JBBPBM010000602">
    <property type="protein sequence ID" value="KAK8493661.1"/>
    <property type="molecule type" value="Genomic_DNA"/>
</dbReference>